<feature type="compositionally biased region" description="Low complexity" evidence="1">
    <location>
        <begin position="310"/>
        <end position="321"/>
    </location>
</feature>
<accession>A0A852RQ37</accession>
<dbReference type="Proteomes" id="UP000582231">
    <property type="component" value="Unassembled WGS sequence"/>
</dbReference>
<feature type="compositionally biased region" description="Gly residues" evidence="1">
    <location>
        <begin position="256"/>
        <end position="275"/>
    </location>
</feature>
<feature type="compositionally biased region" description="Gly residues" evidence="1">
    <location>
        <begin position="341"/>
        <end position="367"/>
    </location>
</feature>
<feature type="region of interest" description="Disordered" evidence="1">
    <location>
        <begin position="173"/>
        <end position="276"/>
    </location>
</feature>
<evidence type="ECO:0000313" key="2">
    <source>
        <dbReference type="EMBL" id="NYD30970.1"/>
    </source>
</evidence>
<evidence type="ECO:0000313" key="3">
    <source>
        <dbReference type="Proteomes" id="UP000582231"/>
    </source>
</evidence>
<feature type="compositionally biased region" description="Basic and acidic residues" evidence="1">
    <location>
        <begin position="372"/>
        <end position="384"/>
    </location>
</feature>
<name>A0A852RQ37_9ACTN</name>
<reference evidence="2 3" key="1">
    <citation type="submission" date="2020-07" db="EMBL/GenBank/DDBJ databases">
        <title>Sequencing the genomes of 1000 actinobacteria strains.</title>
        <authorList>
            <person name="Klenk H.-P."/>
        </authorList>
    </citation>
    <scope>NUCLEOTIDE SEQUENCE [LARGE SCALE GENOMIC DNA]</scope>
    <source>
        <strain evidence="2 3">DSM 19082</strain>
    </source>
</reference>
<protein>
    <recommendedName>
        <fullName evidence="4">PPE domain-containing protein</fullName>
    </recommendedName>
</protein>
<dbReference type="RefSeq" id="WP_179727151.1">
    <property type="nucleotide sequence ID" value="NZ_BAABEF010000001.1"/>
</dbReference>
<dbReference type="AlphaFoldDB" id="A0A852RQ37"/>
<feature type="compositionally biased region" description="Gly residues" evidence="1">
    <location>
        <begin position="322"/>
        <end position="334"/>
    </location>
</feature>
<evidence type="ECO:0008006" key="4">
    <source>
        <dbReference type="Google" id="ProtNLM"/>
    </source>
</evidence>
<proteinExistence type="predicted"/>
<feature type="compositionally biased region" description="Acidic residues" evidence="1">
    <location>
        <begin position="385"/>
        <end position="395"/>
    </location>
</feature>
<comment type="caution">
    <text evidence="2">The sequence shown here is derived from an EMBL/GenBank/DDBJ whole genome shotgun (WGS) entry which is preliminary data.</text>
</comment>
<evidence type="ECO:0000256" key="1">
    <source>
        <dbReference type="SAM" id="MobiDB-lite"/>
    </source>
</evidence>
<dbReference type="EMBL" id="JACCBF010000001">
    <property type="protein sequence ID" value="NYD30970.1"/>
    <property type="molecule type" value="Genomic_DNA"/>
</dbReference>
<gene>
    <name evidence="2" type="ORF">BJ958_002516</name>
</gene>
<organism evidence="2 3">
    <name type="scientific">Nocardioides kongjuensis</name>
    <dbReference type="NCBI Taxonomy" id="349522"/>
    <lineage>
        <taxon>Bacteria</taxon>
        <taxon>Bacillati</taxon>
        <taxon>Actinomycetota</taxon>
        <taxon>Actinomycetes</taxon>
        <taxon>Propionibacteriales</taxon>
        <taxon>Nocardioidaceae</taxon>
        <taxon>Nocardioides</taxon>
    </lineage>
</organism>
<feature type="region of interest" description="Disordered" evidence="1">
    <location>
        <begin position="310"/>
        <end position="402"/>
    </location>
</feature>
<keyword evidence="3" id="KW-1185">Reference proteome</keyword>
<feature type="compositionally biased region" description="Basic and acidic residues" evidence="1">
    <location>
        <begin position="210"/>
        <end position="223"/>
    </location>
</feature>
<sequence>MGKQHLNDLKHRRQGMSSDAISTAQTSWQLTADSLVLIHEALDGAATAMPTTNIGGEAILEQARTAFQEAAKRVGERQSQISGVATALAAAYPAMTAAEKAADGAPTVTPLDPGPAPGTGATTEELNDWAAKNETYKTDTKTVNDADEDARQKVETLLKEYATTVTALKEIKGEPKVPVGDGGGDPGPVGPRYQPPPRSTPVGTWIGTGKPDHPDVHVPHDPGHTGGPHDPGHTGGPHDPGYPGYPGGPHDPGYPGHPGGPGGHGGPGGSGGDHGVGPAVLGGAAAGVFGAPGLVRGIRGLVAGRGLSGSSVGAIGSSSRTGGPGSLGRTGSGTPGSPVARGGGRGGAAGRGGAGGRGSGAAGAAGGRGRRRDGEKEGRDRDLFDDGEEWIDDEGAAPGVLD</sequence>